<dbReference type="EMBL" id="AP017313">
    <property type="protein sequence ID" value="BAU53309.1"/>
    <property type="molecule type" value="Genomic_DNA"/>
</dbReference>
<reference evidence="1 2" key="1">
    <citation type="submission" date="2015-12" db="EMBL/GenBank/DDBJ databases">
        <title>Genome sequence of Mucilaginibacter gotjawali.</title>
        <authorList>
            <person name="Lee J.S."/>
            <person name="Lee K.C."/>
            <person name="Kim K.K."/>
            <person name="Lee B.W."/>
        </authorList>
    </citation>
    <scope>NUCLEOTIDE SEQUENCE [LARGE SCALE GENOMIC DNA]</scope>
    <source>
        <strain evidence="1 2">SA3-7</strain>
    </source>
</reference>
<accession>A0A0X8WZY1</accession>
<gene>
    <name evidence="1" type="ORF">MgSA37_01476</name>
</gene>
<sequence length="94" mass="10901">MATTKLTLSVDEDTINLAKHLASENNTSVSRLFKRLINEFPKKENPTDPILEKYKNVEIPGWIKDLSIKTKIDLPANVDYKDLKYEYLKEKYGL</sequence>
<proteinExistence type="predicted"/>
<dbReference type="OrthoDB" id="799804at2"/>
<evidence type="ECO:0000313" key="1">
    <source>
        <dbReference type="EMBL" id="BAU53309.1"/>
    </source>
</evidence>
<dbReference type="Pfam" id="PF19891">
    <property type="entry name" value="DUF6364"/>
    <property type="match status" value="1"/>
</dbReference>
<dbReference type="KEGG" id="mgot:MgSA37_01476"/>
<dbReference type="RefSeq" id="WP_096350795.1">
    <property type="nucleotide sequence ID" value="NZ_AP017313.1"/>
</dbReference>
<evidence type="ECO:0000313" key="2">
    <source>
        <dbReference type="Proteomes" id="UP000218263"/>
    </source>
</evidence>
<name>A0A0X8WZY1_9SPHI</name>
<organism evidence="1 2">
    <name type="scientific">Mucilaginibacter gotjawali</name>
    <dbReference type="NCBI Taxonomy" id="1550579"/>
    <lineage>
        <taxon>Bacteria</taxon>
        <taxon>Pseudomonadati</taxon>
        <taxon>Bacteroidota</taxon>
        <taxon>Sphingobacteriia</taxon>
        <taxon>Sphingobacteriales</taxon>
        <taxon>Sphingobacteriaceae</taxon>
        <taxon>Mucilaginibacter</taxon>
    </lineage>
</organism>
<dbReference type="InterPro" id="IPR045944">
    <property type="entry name" value="DUF6364"/>
</dbReference>
<protein>
    <submittedName>
        <fullName evidence="1">Uncharacterized protein</fullName>
    </submittedName>
</protein>
<dbReference type="Proteomes" id="UP000218263">
    <property type="component" value="Chromosome"/>
</dbReference>
<dbReference type="AlphaFoldDB" id="A0A0X8WZY1"/>
<keyword evidence="2" id="KW-1185">Reference proteome</keyword>